<evidence type="ECO:0000313" key="1">
    <source>
        <dbReference type="EMBL" id="MFC3145906.1"/>
    </source>
</evidence>
<gene>
    <name evidence="1" type="ORF">ACFOGP_24500</name>
</gene>
<organism evidence="1 2">
    <name type="scientific">Psychromarinibacter halotolerans</name>
    <dbReference type="NCBI Taxonomy" id="1775175"/>
    <lineage>
        <taxon>Bacteria</taxon>
        <taxon>Pseudomonadati</taxon>
        <taxon>Pseudomonadota</taxon>
        <taxon>Alphaproteobacteria</taxon>
        <taxon>Rhodobacterales</taxon>
        <taxon>Paracoccaceae</taxon>
        <taxon>Psychromarinibacter</taxon>
    </lineage>
</organism>
<dbReference type="EMBL" id="JBHRTB010000010">
    <property type="protein sequence ID" value="MFC3145906.1"/>
    <property type="molecule type" value="Genomic_DNA"/>
</dbReference>
<evidence type="ECO:0000313" key="2">
    <source>
        <dbReference type="Proteomes" id="UP001595632"/>
    </source>
</evidence>
<reference evidence="2" key="1">
    <citation type="journal article" date="2019" name="Int. J. Syst. Evol. Microbiol.">
        <title>The Global Catalogue of Microorganisms (GCM) 10K type strain sequencing project: providing services to taxonomists for standard genome sequencing and annotation.</title>
        <authorList>
            <consortium name="The Broad Institute Genomics Platform"/>
            <consortium name="The Broad Institute Genome Sequencing Center for Infectious Disease"/>
            <person name="Wu L."/>
            <person name="Ma J."/>
        </authorList>
    </citation>
    <scope>NUCLEOTIDE SEQUENCE [LARGE SCALE GENOMIC DNA]</scope>
    <source>
        <strain evidence="2">KCTC 52366</strain>
    </source>
</reference>
<proteinExistence type="predicted"/>
<dbReference type="RefSeq" id="WP_275634827.1">
    <property type="nucleotide sequence ID" value="NZ_JARGYD010000012.1"/>
</dbReference>
<dbReference type="Pfam" id="PF07845">
    <property type="entry name" value="DUF1636"/>
    <property type="match status" value="1"/>
</dbReference>
<keyword evidence="2" id="KW-1185">Reference proteome</keyword>
<comment type="caution">
    <text evidence="1">The sequence shown here is derived from an EMBL/GenBank/DDBJ whole genome shotgun (WGS) entry which is preliminary data.</text>
</comment>
<dbReference type="InterPro" id="IPR012863">
    <property type="entry name" value="DUF1636"/>
</dbReference>
<sequence length="122" mass="13243">MATWVTICETCKREDWDETSGQTDGDRLAALVENLPVPDGVRVRRHSCLMGCGKGCNVTVQAAGKLCYTLGNFVPDAESADAILTYAGLHAESETGQVPYRQWPQGVKGHFVTRHPPLPDDG</sequence>
<dbReference type="Proteomes" id="UP001595632">
    <property type="component" value="Unassembled WGS sequence"/>
</dbReference>
<name>A0ABV7H010_9RHOB</name>
<accession>A0ABV7H010</accession>
<protein>
    <submittedName>
        <fullName evidence="1">DUF1636 family protein</fullName>
    </submittedName>
</protein>